<reference evidence="1" key="1">
    <citation type="submission" date="2020-02" db="EMBL/GenBank/DDBJ databases">
        <authorList>
            <person name="Meier V. D."/>
        </authorList>
    </citation>
    <scope>NUCLEOTIDE SEQUENCE</scope>
    <source>
        <strain evidence="1">AVDCRST_MAG37</strain>
    </source>
</reference>
<dbReference type="AlphaFoldDB" id="A0A6J4Q6L7"/>
<dbReference type="EMBL" id="CADCVD010000034">
    <property type="protein sequence ID" value="CAA9435038.1"/>
    <property type="molecule type" value="Genomic_DNA"/>
</dbReference>
<accession>A0A6J4Q6L7</accession>
<evidence type="ECO:0000313" key="1">
    <source>
        <dbReference type="EMBL" id="CAA9435038.1"/>
    </source>
</evidence>
<gene>
    <name evidence="1" type="ORF">AVDCRST_MAG37-894</name>
</gene>
<name>A0A6J4Q6L7_9ACTN</name>
<organism evidence="1">
    <name type="scientific">uncultured Rubrobacteraceae bacterium</name>
    <dbReference type="NCBI Taxonomy" id="349277"/>
    <lineage>
        <taxon>Bacteria</taxon>
        <taxon>Bacillati</taxon>
        <taxon>Actinomycetota</taxon>
        <taxon>Rubrobacteria</taxon>
        <taxon>Rubrobacterales</taxon>
        <taxon>Rubrobacteraceae</taxon>
        <taxon>environmental samples</taxon>
    </lineage>
</organism>
<proteinExistence type="predicted"/>
<protein>
    <submittedName>
        <fullName evidence="1">Uncharacterized protein</fullName>
    </submittedName>
</protein>
<sequence>MLGLRATIFVGQGAPPGFYDEAVNGIKETIQDPFSDA</sequence>